<dbReference type="Proteomes" id="UP001213000">
    <property type="component" value="Unassembled WGS sequence"/>
</dbReference>
<dbReference type="PANTHER" id="PTHR15451">
    <property type="entry name" value="ERGOSTEROL BIOSYNTHETIC PROTEIN 28-RELATED"/>
    <property type="match status" value="1"/>
</dbReference>
<keyword evidence="12" id="KW-0753">Steroid metabolism</keyword>
<evidence type="ECO:0008006" key="16">
    <source>
        <dbReference type="Google" id="ProtNLM"/>
    </source>
</evidence>
<evidence type="ECO:0000313" key="14">
    <source>
        <dbReference type="EMBL" id="KAJ3572406.1"/>
    </source>
</evidence>
<evidence type="ECO:0000256" key="5">
    <source>
        <dbReference type="ARBA" id="ARBA00022824"/>
    </source>
</evidence>
<keyword evidence="6" id="KW-0752">Steroid biosynthesis</keyword>
<reference evidence="14" key="1">
    <citation type="submission" date="2022-07" db="EMBL/GenBank/DDBJ databases">
        <title>Genome Sequence of Leucocoprinus birnbaumii.</title>
        <authorList>
            <person name="Buettner E."/>
        </authorList>
    </citation>
    <scope>NUCLEOTIDE SEQUENCE</scope>
    <source>
        <strain evidence="14">VT141</strain>
    </source>
</reference>
<keyword evidence="5" id="KW-0256">Endoplasmic reticulum</keyword>
<dbReference type="GO" id="GO:0030674">
    <property type="term" value="F:protein-macromolecule adaptor activity"/>
    <property type="evidence" value="ECO:0007669"/>
    <property type="project" value="TreeGrafter"/>
</dbReference>
<evidence type="ECO:0000256" key="1">
    <source>
        <dbReference type="ARBA" id="ARBA00004477"/>
    </source>
</evidence>
<feature type="transmembrane region" description="Helical" evidence="13">
    <location>
        <begin position="99"/>
        <end position="122"/>
    </location>
</feature>
<evidence type="ECO:0000256" key="3">
    <source>
        <dbReference type="ARBA" id="ARBA00022516"/>
    </source>
</evidence>
<protein>
    <recommendedName>
        <fullName evidence="16">Erg28-like protein</fullName>
    </recommendedName>
</protein>
<evidence type="ECO:0000256" key="2">
    <source>
        <dbReference type="ARBA" id="ARBA00005377"/>
    </source>
</evidence>
<proteinExistence type="inferred from homology"/>
<organism evidence="14 15">
    <name type="scientific">Leucocoprinus birnbaumii</name>
    <dbReference type="NCBI Taxonomy" id="56174"/>
    <lineage>
        <taxon>Eukaryota</taxon>
        <taxon>Fungi</taxon>
        <taxon>Dikarya</taxon>
        <taxon>Basidiomycota</taxon>
        <taxon>Agaricomycotina</taxon>
        <taxon>Agaricomycetes</taxon>
        <taxon>Agaricomycetidae</taxon>
        <taxon>Agaricales</taxon>
        <taxon>Agaricineae</taxon>
        <taxon>Agaricaceae</taxon>
        <taxon>Leucocoprinus</taxon>
    </lineage>
</organism>
<name>A0AAD5VXR6_9AGAR</name>
<dbReference type="PANTHER" id="PTHR15451:SF19">
    <property type="entry name" value="ERGOSTEROL BIOSYNTHETIC PROTEIN 28 HOMOLOG"/>
    <property type="match status" value="1"/>
</dbReference>
<keyword evidence="8" id="KW-0756">Sterol biosynthesis</keyword>
<dbReference type="AlphaFoldDB" id="A0AAD5VXR6"/>
<keyword evidence="7 13" id="KW-1133">Transmembrane helix</keyword>
<sequence>MCLASVFFSSPSAFIMSGVLDNVVAFLPPSLLGKWQLIVASAAVFNTIQNFLTLKLTRRIYNNVSPASVTALQARTFAVWTLTSAVVRFYAAFHIHEKAIYDMALFTYLIAFGHFSTELFIFKTARINAGVLSPTLQPTNILWIFSRRKLVDASRYSKDYAWLPAITILMHTTIPRSGTN</sequence>
<keyword evidence="11" id="KW-1207">Sterol metabolism</keyword>
<dbReference type="EMBL" id="JANIEX010000143">
    <property type="protein sequence ID" value="KAJ3572406.1"/>
    <property type="molecule type" value="Genomic_DNA"/>
</dbReference>
<dbReference type="GO" id="GO:0005789">
    <property type="term" value="C:endoplasmic reticulum membrane"/>
    <property type="evidence" value="ECO:0007669"/>
    <property type="project" value="UniProtKB-SubCell"/>
</dbReference>
<feature type="transmembrane region" description="Helical" evidence="13">
    <location>
        <begin position="74"/>
        <end position="93"/>
    </location>
</feature>
<keyword evidence="4 13" id="KW-0812">Transmembrane</keyword>
<comment type="similarity">
    <text evidence="2">Belongs to the ERG28 family.</text>
</comment>
<keyword evidence="9" id="KW-0443">Lipid metabolism</keyword>
<comment type="caution">
    <text evidence="14">The sequence shown here is derived from an EMBL/GenBank/DDBJ whole genome shotgun (WGS) entry which is preliminary data.</text>
</comment>
<evidence type="ECO:0000313" key="15">
    <source>
        <dbReference type="Proteomes" id="UP001213000"/>
    </source>
</evidence>
<evidence type="ECO:0000256" key="10">
    <source>
        <dbReference type="ARBA" id="ARBA00023136"/>
    </source>
</evidence>
<gene>
    <name evidence="14" type="ORF">NP233_g3108</name>
</gene>
<evidence type="ECO:0000256" key="12">
    <source>
        <dbReference type="ARBA" id="ARBA00023221"/>
    </source>
</evidence>
<evidence type="ECO:0000256" key="7">
    <source>
        <dbReference type="ARBA" id="ARBA00022989"/>
    </source>
</evidence>
<evidence type="ECO:0000256" key="6">
    <source>
        <dbReference type="ARBA" id="ARBA00022955"/>
    </source>
</evidence>
<comment type="subcellular location">
    <subcellularLocation>
        <location evidence="1">Endoplasmic reticulum membrane</location>
        <topology evidence="1">Multi-pass membrane protein</topology>
    </subcellularLocation>
</comment>
<evidence type="ECO:0000256" key="13">
    <source>
        <dbReference type="SAM" id="Phobius"/>
    </source>
</evidence>
<dbReference type="GO" id="GO:0016126">
    <property type="term" value="P:sterol biosynthetic process"/>
    <property type="evidence" value="ECO:0007669"/>
    <property type="project" value="UniProtKB-KW"/>
</dbReference>
<dbReference type="Pfam" id="PF03694">
    <property type="entry name" value="Erg28"/>
    <property type="match status" value="1"/>
</dbReference>
<keyword evidence="15" id="KW-1185">Reference proteome</keyword>
<evidence type="ECO:0000256" key="8">
    <source>
        <dbReference type="ARBA" id="ARBA00023011"/>
    </source>
</evidence>
<evidence type="ECO:0000256" key="4">
    <source>
        <dbReference type="ARBA" id="ARBA00022692"/>
    </source>
</evidence>
<evidence type="ECO:0000256" key="11">
    <source>
        <dbReference type="ARBA" id="ARBA00023166"/>
    </source>
</evidence>
<keyword evidence="3" id="KW-0444">Lipid biosynthesis</keyword>
<evidence type="ECO:0000256" key="9">
    <source>
        <dbReference type="ARBA" id="ARBA00023098"/>
    </source>
</evidence>
<dbReference type="InterPro" id="IPR005352">
    <property type="entry name" value="Erg28"/>
</dbReference>
<keyword evidence="10 13" id="KW-0472">Membrane</keyword>
<feature type="transmembrane region" description="Helical" evidence="13">
    <location>
        <begin position="33"/>
        <end position="53"/>
    </location>
</feature>
<accession>A0AAD5VXR6</accession>